<protein>
    <submittedName>
        <fullName evidence="1">Uncharacterized protein</fullName>
    </submittedName>
</protein>
<accession>A0A8X6FNS0</accession>
<organism evidence="1 2">
    <name type="scientific">Trichonephila clavata</name>
    <name type="common">Joro spider</name>
    <name type="synonym">Nephila clavata</name>
    <dbReference type="NCBI Taxonomy" id="2740835"/>
    <lineage>
        <taxon>Eukaryota</taxon>
        <taxon>Metazoa</taxon>
        <taxon>Ecdysozoa</taxon>
        <taxon>Arthropoda</taxon>
        <taxon>Chelicerata</taxon>
        <taxon>Arachnida</taxon>
        <taxon>Araneae</taxon>
        <taxon>Araneomorphae</taxon>
        <taxon>Entelegynae</taxon>
        <taxon>Araneoidea</taxon>
        <taxon>Nephilidae</taxon>
        <taxon>Trichonephila</taxon>
    </lineage>
</organism>
<sequence>MRFSQSSAQVVPHLKGSCIVPFAMDQKCCYSFYCQENNFKIGQKLWEKMDDFTDYEGHVSGNEENLEDDDVNNDHVGLIDNATWRKELKLFQ</sequence>
<dbReference type="EMBL" id="BMAO01012901">
    <property type="protein sequence ID" value="GFQ84762.1"/>
    <property type="molecule type" value="Genomic_DNA"/>
</dbReference>
<comment type="caution">
    <text evidence="1">The sequence shown here is derived from an EMBL/GenBank/DDBJ whole genome shotgun (WGS) entry which is preliminary data.</text>
</comment>
<evidence type="ECO:0000313" key="2">
    <source>
        <dbReference type="Proteomes" id="UP000887116"/>
    </source>
</evidence>
<evidence type="ECO:0000313" key="1">
    <source>
        <dbReference type="EMBL" id="GFQ84762.1"/>
    </source>
</evidence>
<dbReference type="Proteomes" id="UP000887116">
    <property type="component" value="Unassembled WGS sequence"/>
</dbReference>
<gene>
    <name evidence="1" type="ORF">TNCT_180361</name>
</gene>
<keyword evidence="2" id="KW-1185">Reference proteome</keyword>
<reference evidence="1" key="1">
    <citation type="submission" date="2020-07" db="EMBL/GenBank/DDBJ databases">
        <title>Multicomponent nature underlies the extraordinary mechanical properties of spider dragline silk.</title>
        <authorList>
            <person name="Kono N."/>
            <person name="Nakamura H."/>
            <person name="Mori M."/>
            <person name="Yoshida Y."/>
            <person name="Ohtoshi R."/>
            <person name="Malay A.D."/>
            <person name="Moran D.A.P."/>
            <person name="Tomita M."/>
            <person name="Numata K."/>
            <person name="Arakawa K."/>
        </authorList>
    </citation>
    <scope>NUCLEOTIDE SEQUENCE</scope>
</reference>
<proteinExistence type="predicted"/>
<name>A0A8X6FNS0_TRICU</name>
<dbReference type="AlphaFoldDB" id="A0A8X6FNS0"/>